<dbReference type="Proteomes" id="UP001203945">
    <property type="component" value="Unassembled WGS sequence"/>
</dbReference>
<dbReference type="RefSeq" id="WP_255327990.1">
    <property type="nucleotide sequence ID" value="NZ_JAKZEU010000001.1"/>
</dbReference>
<dbReference type="EMBL" id="JAKZEU010000001">
    <property type="protein sequence ID" value="MCQ0969025.1"/>
    <property type="molecule type" value="Genomic_DNA"/>
</dbReference>
<keyword evidence="1" id="KW-0472">Membrane</keyword>
<reference evidence="2 3" key="1">
    <citation type="submission" date="2022-03" db="EMBL/GenBank/DDBJ databases">
        <authorList>
            <person name="He Y."/>
        </authorList>
    </citation>
    <scope>NUCLEOTIDE SEQUENCE [LARGE SCALE GENOMIC DNA]</scope>
    <source>
        <strain evidence="2 3">TK19116</strain>
        <plasmid evidence="2">unnamed1</plasmid>
    </source>
</reference>
<geneLocation type="plasmid" evidence="2">
    <name>unnamed1</name>
</geneLocation>
<evidence type="ECO:0000313" key="2">
    <source>
        <dbReference type="EMBL" id="MCQ0969025.1"/>
    </source>
</evidence>
<gene>
    <name evidence="2" type="ORF">MLD63_01065</name>
</gene>
<proteinExistence type="predicted"/>
<feature type="transmembrane region" description="Helical" evidence="1">
    <location>
        <begin position="12"/>
        <end position="29"/>
    </location>
</feature>
<keyword evidence="1" id="KW-1133">Transmembrane helix</keyword>
<evidence type="ECO:0008006" key="4">
    <source>
        <dbReference type="Google" id="ProtNLM"/>
    </source>
</evidence>
<name>A0ABT1ML50_9RHOB</name>
<evidence type="ECO:0000256" key="1">
    <source>
        <dbReference type="SAM" id="Phobius"/>
    </source>
</evidence>
<keyword evidence="1" id="KW-0812">Transmembrane</keyword>
<organism evidence="2 3">
    <name type="scientific">Paracoccus albicereus</name>
    <dbReference type="NCBI Taxonomy" id="2922394"/>
    <lineage>
        <taxon>Bacteria</taxon>
        <taxon>Pseudomonadati</taxon>
        <taxon>Pseudomonadota</taxon>
        <taxon>Alphaproteobacteria</taxon>
        <taxon>Rhodobacterales</taxon>
        <taxon>Paracoccaceae</taxon>
        <taxon>Paracoccus</taxon>
    </lineage>
</organism>
<keyword evidence="3" id="KW-1185">Reference proteome</keyword>
<accession>A0ABT1ML50</accession>
<comment type="caution">
    <text evidence="2">The sequence shown here is derived from an EMBL/GenBank/DDBJ whole genome shotgun (WGS) entry which is preliminary data.</text>
</comment>
<evidence type="ECO:0000313" key="3">
    <source>
        <dbReference type="Proteomes" id="UP001203945"/>
    </source>
</evidence>
<sequence>MNRTRIVRWLRVILPLAALAILSTLFLLSRKPGSEPALPYTETEPGEVASGQRITAPEYAGVTDDGAAISLSAARAIPAGDTTTDAQGLRLTWRARDGLSADLAAPEAAMGEGRVTLSGGVRMTTSSGWILTAPEFRADTAESRIEAPSAVRGKAPFGDLSAGAMTLTREGGADDHVLNFTDGVRLLYQP</sequence>
<keyword evidence="2" id="KW-0614">Plasmid</keyword>
<protein>
    <recommendedName>
        <fullName evidence="4">Lipopolysaccharide export system protein LptC</fullName>
    </recommendedName>
</protein>